<dbReference type="InterPro" id="IPR037925">
    <property type="entry name" value="FlgE/F/G-like"/>
</dbReference>
<evidence type="ECO:0000259" key="7">
    <source>
        <dbReference type="Pfam" id="PF22692"/>
    </source>
</evidence>
<feature type="domain" description="Flagellar basal body rod protein N-terminal" evidence="5">
    <location>
        <begin position="6"/>
        <end position="35"/>
    </location>
</feature>
<accession>A0A1U9KUC1</accession>
<keyword evidence="8" id="KW-0282">Flagellum</keyword>
<dbReference type="EMBL" id="CP014691">
    <property type="protein sequence ID" value="AQS89448.1"/>
    <property type="molecule type" value="Genomic_DNA"/>
</dbReference>
<dbReference type="RefSeq" id="WP_077808469.1">
    <property type="nucleotide sequence ID" value="NZ_BJXS01000003.1"/>
</dbReference>
<dbReference type="InterPro" id="IPR053967">
    <property type="entry name" value="LlgE_F_G-like_D1"/>
</dbReference>
<dbReference type="SUPFAM" id="SSF117143">
    <property type="entry name" value="Flagellar hook protein flgE"/>
    <property type="match status" value="1"/>
</dbReference>
<gene>
    <name evidence="8" type="ORF">A0U93_10610</name>
</gene>
<name>A0A1U9KUC1_9PROT</name>
<evidence type="ECO:0000256" key="2">
    <source>
        <dbReference type="ARBA" id="ARBA00009677"/>
    </source>
</evidence>
<dbReference type="InterPro" id="IPR010930">
    <property type="entry name" value="Flg_bb/hook_C_dom"/>
</dbReference>
<dbReference type="InterPro" id="IPR020013">
    <property type="entry name" value="Flagellar_FlgE/F/G"/>
</dbReference>
<keyword evidence="8" id="KW-0966">Cell projection</keyword>
<evidence type="ECO:0000256" key="1">
    <source>
        <dbReference type="ARBA" id="ARBA00004117"/>
    </source>
</evidence>
<keyword evidence="9" id="KW-1185">Reference proteome</keyword>
<dbReference type="Proteomes" id="UP000188604">
    <property type="component" value="Chromosome"/>
</dbReference>
<keyword evidence="3 4" id="KW-0975">Bacterial flagellum</keyword>
<dbReference type="InterPro" id="IPR012836">
    <property type="entry name" value="FlgF"/>
</dbReference>
<dbReference type="PANTHER" id="PTHR30435:SF19">
    <property type="entry name" value="FLAGELLAR BASAL-BODY ROD PROTEIN FLGG"/>
    <property type="match status" value="1"/>
</dbReference>
<reference evidence="8 9" key="1">
    <citation type="submission" date="2016-03" db="EMBL/GenBank/DDBJ databases">
        <title>Acetic acid bacteria sequencing.</title>
        <authorList>
            <person name="Brandt J."/>
            <person name="Jakob F."/>
            <person name="Vogel R.F."/>
        </authorList>
    </citation>
    <scope>NUCLEOTIDE SEQUENCE [LARGE SCALE GENOMIC DNA]</scope>
    <source>
        <strain evidence="8 9">NBRC 101099</strain>
    </source>
</reference>
<feature type="domain" description="Flagellar hook protein FlgE/F/G-like D1" evidence="7">
    <location>
        <begin position="87"/>
        <end position="152"/>
    </location>
</feature>
<proteinExistence type="inferred from homology"/>
<dbReference type="InterPro" id="IPR019776">
    <property type="entry name" value="Flagellar_basal_body_rod_CS"/>
</dbReference>
<evidence type="ECO:0000313" key="8">
    <source>
        <dbReference type="EMBL" id="AQS89448.1"/>
    </source>
</evidence>
<dbReference type="PROSITE" id="PS00588">
    <property type="entry name" value="FLAGELLA_BB_ROD"/>
    <property type="match status" value="1"/>
</dbReference>
<dbReference type="NCBIfam" id="TIGR02490">
    <property type="entry name" value="flgF"/>
    <property type="match status" value="1"/>
</dbReference>
<dbReference type="OrthoDB" id="9804559at2"/>
<comment type="subunit">
    <text evidence="4">The basal body constitutes a major portion of the flagellar organelle and consists of five rings (E,L,P,S, and M) mounted on a central rod. The rod consists of about 26 subunits of FlgG in the distal portion, and FlgB, FlgC and FlgF are thought to build up the proximal portion of the rod with about 6 subunits each.</text>
</comment>
<dbReference type="InterPro" id="IPR001444">
    <property type="entry name" value="Flag_bb_rod_N"/>
</dbReference>
<evidence type="ECO:0000313" key="9">
    <source>
        <dbReference type="Proteomes" id="UP000188604"/>
    </source>
</evidence>
<evidence type="ECO:0000259" key="6">
    <source>
        <dbReference type="Pfam" id="PF06429"/>
    </source>
</evidence>
<comment type="subcellular location">
    <subcellularLocation>
        <location evidence="1 4">Bacterial flagellum basal body</location>
    </subcellularLocation>
</comment>
<comment type="similarity">
    <text evidence="2 4">Belongs to the flagella basal body rod proteins family.</text>
</comment>
<evidence type="ECO:0000259" key="5">
    <source>
        <dbReference type="Pfam" id="PF00460"/>
    </source>
</evidence>
<dbReference type="GO" id="GO:0030694">
    <property type="term" value="C:bacterial-type flagellum basal body, rod"/>
    <property type="evidence" value="ECO:0007669"/>
    <property type="project" value="UniProtKB-UniRule"/>
</dbReference>
<dbReference type="AlphaFoldDB" id="A0A1U9KUC1"/>
<dbReference type="PANTHER" id="PTHR30435">
    <property type="entry name" value="FLAGELLAR PROTEIN"/>
    <property type="match status" value="1"/>
</dbReference>
<sequence>MENATYIALSRLDAQQRAMSVVANNIANASTAGYKGQHVLFSDYLSRQDGDNVTTGGETQAYTQDLATFRDLAQGQLQQTGNPLDLAIGGEGYFTVQTPNGTRLTRSGRFERLTDGTVTDEAANPLLDRDGQPIRLPAADHDVTVSADGTITTESGIAGQIGIVMPQDSNRMTSEGGKLLLAEGPTRPADNPKLMQGMIEGSNVQIMSEMTHMMQIQRDFQFVSQFVSSEATRQQDAIAKIVQVQS</sequence>
<dbReference type="NCBIfam" id="TIGR03506">
    <property type="entry name" value="FlgEFG_subfam"/>
    <property type="match status" value="1"/>
</dbReference>
<feature type="domain" description="Flagellar basal-body/hook protein C-terminal" evidence="6">
    <location>
        <begin position="195"/>
        <end position="238"/>
    </location>
</feature>
<dbReference type="Pfam" id="PF22692">
    <property type="entry name" value="LlgE_F_G_D1"/>
    <property type="match status" value="1"/>
</dbReference>
<dbReference type="GO" id="GO:0071978">
    <property type="term" value="P:bacterial-type flagellum-dependent swarming motility"/>
    <property type="evidence" value="ECO:0007669"/>
    <property type="project" value="TreeGrafter"/>
</dbReference>
<protein>
    <recommendedName>
        <fullName evidence="4">Flagellar basal-body rod protein FlgF</fullName>
    </recommendedName>
</protein>
<keyword evidence="8" id="KW-0969">Cilium</keyword>
<dbReference type="Pfam" id="PF06429">
    <property type="entry name" value="Flg_bbr_C"/>
    <property type="match status" value="1"/>
</dbReference>
<dbReference type="KEGG" id="nch:A0U93_10610"/>
<dbReference type="STRING" id="320497.A0U93_10610"/>
<evidence type="ECO:0000256" key="4">
    <source>
        <dbReference type="RuleBase" id="RU362116"/>
    </source>
</evidence>
<organism evidence="8 9">
    <name type="scientific">Neoasaia chiangmaiensis</name>
    <dbReference type="NCBI Taxonomy" id="320497"/>
    <lineage>
        <taxon>Bacteria</taxon>
        <taxon>Pseudomonadati</taxon>
        <taxon>Pseudomonadota</taxon>
        <taxon>Alphaproteobacteria</taxon>
        <taxon>Acetobacterales</taxon>
        <taxon>Acetobacteraceae</taxon>
        <taxon>Neoasaia</taxon>
    </lineage>
</organism>
<evidence type="ECO:0000256" key="3">
    <source>
        <dbReference type="ARBA" id="ARBA00023143"/>
    </source>
</evidence>
<dbReference type="Pfam" id="PF00460">
    <property type="entry name" value="Flg_bb_rod"/>
    <property type="match status" value="1"/>
</dbReference>